<accession>A0ABT2G4U4</accession>
<name>A0ABT2G4U4_9BACT</name>
<reference evidence="2 3" key="1">
    <citation type="submission" date="2022-08" db="EMBL/GenBank/DDBJ databases">
        <title>Algoriphagus sp. CAU 1643 isolated from mud.</title>
        <authorList>
            <person name="Kim W."/>
        </authorList>
    </citation>
    <scope>NUCLEOTIDE SEQUENCE [LARGE SCALE GENOMIC DNA]</scope>
    <source>
        <strain evidence="2 3">CAU 1643</strain>
    </source>
</reference>
<keyword evidence="1" id="KW-1133">Transmembrane helix</keyword>
<organism evidence="2 3">
    <name type="scientific">Algoriphagus limi</name>
    <dbReference type="NCBI Taxonomy" id="2975273"/>
    <lineage>
        <taxon>Bacteria</taxon>
        <taxon>Pseudomonadati</taxon>
        <taxon>Bacteroidota</taxon>
        <taxon>Cytophagia</taxon>
        <taxon>Cytophagales</taxon>
        <taxon>Cyclobacteriaceae</taxon>
        <taxon>Algoriphagus</taxon>
    </lineage>
</organism>
<evidence type="ECO:0000313" key="2">
    <source>
        <dbReference type="EMBL" id="MCS5490278.1"/>
    </source>
</evidence>
<evidence type="ECO:0000256" key="1">
    <source>
        <dbReference type="SAM" id="Phobius"/>
    </source>
</evidence>
<keyword evidence="1" id="KW-0472">Membrane</keyword>
<proteinExistence type="predicted"/>
<feature type="transmembrane region" description="Helical" evidence="1">
    <location>
        <begin position="12"/>
        <end position="32"/>
    </location>
</feature>
<keyword evidence="1" id="KW-0812">Transmembrane</keyword>
<dbReference type="EMBL" id="JANWGH010000001">
    <property type="protein sequence ID" value="MCS5490278.1"/>
    <property type="molecule type" value="Genomic_DNA"/>
</dbReference>
<dbReference type="Proteomes" id="UP001206788">
    <property type="component" value="Unassembled WGS sequence"/>
</dbReference>
<evidence type="ECO:0000313" key="3">
    <source>
        <dbReference type="Proteomes" id="UP001206788"/>
    </source>
</evidence>
<feature type="transmembrane region" description="Helical" evidence="1">
    <location>
        <begin position="105"/>
        <end position="126"/>
    </location>
</feature>
<sequence>MLSPKTKRTFLNLIAVFLGFTFFGAGMAKLYAEHQYFGWIGPTWLVEKLEEYGLGFYGQFIALSQILIGYLLITTRYKLLGSIMLIPMILNILMITISLEWKGTPFVLGGLLTLNLLILWHYRDFFAPLINEGKSGNQPKSRQKRTWKGHMVWTVGLALQFVSIAISFSSIWLAFGTSMIGIIISLLSFKVDKINQ</sequence>
<feature type="transmembrane region" description="Helical" evidence="1">
    <location>
        <begin position="52"/>
        <end position="72"/>
    </location>
</feature>
<keyword evidence="3" id="KW-1185">Reference proteome</keyword>
<feature type="transmembrane region" description="Helical" evidence="1">
    <location>
        <begin position="172"/>
        <end position="189"/>
    </location>
</feature>
<dbReference type="RefSeq" id="WP_259413950.1">
    <property type="nucleotide sequence ID" value="NZ_JANWGH010000001.1"/>
</dbReference>
<protein>
    <recommendedName>
        <fullName evidence="4">DoxX protein</fullName>
    </recommendedName>
</protein>
<evidence type="ECO:0008006" key="4">
    <source>
        <dbReference type="Google" id="ProtNLM"/>
    </source>
</evidence>
<feature type="transmembrane region" description="Helical" evidence="1">
    <location>
        <begin position="79"/>
        <end position="99"/>
    </location>
</feature>
<gene>
    <name evidence="2" type="ORF">NY014_07545</name>
</gene>
<feature type="transmembrane region" description="Helical" evidence="1">
    <location>
        <begin position="147"/>
        <end position="166"/>
    </location>
</feature>
<comment type="caution">
    <text evidence="2">The sequence shown here is derived from an EMBL/GenBank/DDBJ whole genome shotgun (WGS) entry which is preliminary data.</text>
</comment>